<organism evidence="4 5">
    <name type="scientific">Seiridium unicorne</name>
    <dbReference type="NCBI Taxonomy" id="138068"/>
    <lineage>
        <taxon>Eukaryota</taxon>
        <taxon>Fungi</taxon>
        <taxon>Dikarya</taxon>
        <taxon>Ascomycota</taxon>
        <taxon>Pezizomycotina</taxon>
        <taxon>Sordariomycetes</taxon>
        <taxon>Xylariomycetidae</taxon>
        <taxon>Amphisphaeriales</taxon>
        <taxon>Sporocadaceae</taxon>
        <taxon>Seiridium</taxon>
    </lineage>
</organism>
<dbReference type="InterPro" id="IPR036188">
    <property type="entry name" value="FAD/NAD-bd_sf"/>
</dbReference>
<evidence type="ECO:0000313" key="5">
    <source>
        <dbReference type="Proteomes" id="UP001408356"/>
    </source>
</evidence>
<dbReference type="SUPFAM" id="SSF51905">
    <property type="entry name" value="FAD/NAD(P)-binding domain"/>
    <property type="match status" value="1"/>
</dbReference>
<accession>A0ABR2UTG9</accession>
<proteinExistence type="inferred from homology"/>
<dbReference type="InterPro" id="IPR050493">
    <property type="entry name" value="FAD-dep_Monooxygenase_BioMet"/>
</dbReference>
<evidence type="ECO:0000256" key="1">
    <source>
        <dbReference type="ARBA" id="ARBA00007992"/>
    </source>
</evidence>
<dbReference type="PANTHER" id="PTHR13789">
    <property type="entry name" value="MONOOXYGENASE"/>
    <property type="match status" value="1"/>
</dbReference>
<comment type="caution">
    <text evidence="4">The sequence shown here is derived from an EMBL/GenBank/DDBJ whole genome shotgun (WGS) entry which is preliminary data.</text>
</comment>
<gene>
    <name evidence="4" type="ORF">SUNI508_01386</name>
</gene>
<dbReference type="Gene3D" id="3.50.50.60">
    <property type="entry name" value="FAD/NAD(P)-binding domain"/>
    <property type="match status" value="1"/>
</dbReference>
<keyword evidence="2" id="KW-0560">Oxidoreductase</keyword>
<evidence type="ECO:0000313" key="4">
    <source>
        <dbReference type="EMBL" id="KAK9417629.1"/>
    </source>
</evidence>
<dbReference type="Proteomes" id="UP001408356">
    <property type="component" value="Unassembled WGS sequence"/>
</dbReference>
<reference evidence="4 5" key="1">
    <citation type="journal article" date="2024" name="J. Plant Pathol.">
        <title>Sequence and assembly of the genome of Seiridium unicorne, isolate CBS 538.82, causal agent of cypress canker disease.</title>
        <authorList>
            <person name="Scali E."/>
            <person name="Rocca G.D."/>
            <person name="Danti R."/>
            <person name="Garbelotto M."/>
            <person name="Barberini S."/>
            <person name="Baroncelli R."/>
            <person name="Emiliani G."/>
        </authorList>
    </citation>
    <scope>NUCLEOTIDE SEQUENCE [LARGE SCALE GENOMIC DNA]</scope>
    <source>
        <strain evidence="4 5">BM-138-508</strain>
    </source>
</reference>
<keyword evidence="5" id="KW-1185">Reference proteome</keyword>
<evidence type="ECO:0000256" key="3">
    <source>
        <dbReference type="ARBA" id="ARBA00023033"/>
    </source>
</evidence>
<dbReference type="PANTHER" id="PTHR13789:SF215">
    <property type="entry name" value="FAD-BINDING DOMAIN-CONTAINING PROTEIN-RELATED"/>
    <property type="match status" value="1"/>
</dbReference>
<keyword evidence="3" id="KW-0503">Monooxygenase</keyword>
<comment type="similarity">
    <text evidence="1">Belongs to the paxM FAD-dependent monooxygenase family.</text>
</comment>
<name>A0ABR2UTG9_9PEZI</name>
<evidence type="ECO:0000256" key="2">
    <source>
        <dbReference type="ARBA" id="ARBA00023002"/>
    </source>
</evidence>
<dbReference type="EMBL" id="JARVKF010000396">
    <property type="protein sequence ID" value="KAK9417629.1"/>
    <property type="molecule type" value="Genomic_DNA"/>
</dbReference>
<sequence length="270" mass="30181">MDILVAGAGIAALTAGIALHRACHRIHIYERSFLNEEFGATINLPPNAGRFLLSWGLNPVECRSVSHKHANNFDGYELWYAHRVDLHNALSNLATDSAGPGTPVTTHTNSFVVGYEGRTGLSSQPKHCNYCYRLHIPAEVIESDPENRWWNKDSKGLTRLFPHNETSRRLVAYACRNGEVRNFNAIFYDEGAKNASREGKRTQLPSNNGPLTGFQFLCVDRQGNCIGKTQGLQLQDPCSHLKDPGKRQKSSDGHFYTGHPFLHVEKGKWL</sequence>
<protein>
    <submittedName>
        <fullName evidence="4">FAD binding domain-containing protein</fullName>
    </submittedName>
</protein>